<accession>V4MHF4</accession>
<sequence>METEYDQVLRSVSKVKIADQVGDSGEGSRDVDDVVVSCFTEVFDDVTLQFQFIRLPKQIYVWVGCNSAKFGNLYAAASTRPSNTVSVTSVLGGTSDNTGSGIARRLVMKTGLNIILACNIPKNNPLLEAKAEKVLIRKLIDLGYTMSTPLRAT</sequence>
<dbReference type="STRING" id="72664.V4MHF4"/>
<dbReference type="OMA" id="QFQIIRL"/>
<organism evidence="1 2">
    <name type="scientific">Eutrema salsugineum</name>
    <name type="common">Saltwater cress</name>
    <name type="synonym">Sisymbrium salsugineum</name>
    <dbReference type="NCBI Taxonomy" id="72664"/>
    <lineage>
        <taxon>Eukaryota</taxon>
        <taxon>Viridiplantae</taxon>
        <taxon>Streptophyta</taxon>
        <taxon>Embryophyta</taxon>
        <taxon>Tracheophyta</taxon>
        <taxon>Spermatophyta</taxon>
        <taxon>Magnoliopsida</taxon>
        <taxon>eudicotyledons</taxon>
        <taxon>Gunneridae</taxon>
        <taxon>Pentapetalae</taxon>
        <taxon>rosids</taxon>
        <taxon>malvids</taxon>
        <taxon>Brassicales</taxon>
        <taxon>Brassicaceae</taxon>
        <taxon>Eutremeae</taxon>
        <taxon>Eutrema</taxon>
    </lineage>
</organism>
<dbReference type="AlphaFoldDB" id="V4MHF4"/>
<evidence type="ECO:0000313" key="1">
    <source>
        <dbReference type="EMBL" id="ESQ30756.1"/>
    </source>
</evidence>
<gene>
    <name evidence="1" type="ORF">EUTSA_v10012405mg</name>
</gene>
<dbReference type="OrthoDB" id="368507at2759"/>
<dbReference type="GO" id="GO:0043248">
    <property type="term" value="P:proteasome assembly"/>
    <property type="evidence" value="ECO:0007669"/>
    <property type="project" value="InterPro"/>
</dbReference>
<evidence type="ECO:0000313" key="2">
    <source>
        <dbReference type="Proteomes" id="UP000030689"/>
    </source>
</evidence>
<dbReference type="eggNOG" id="KOG1018">
    <property type="taxonomic scope" value="Eukaryota"/>
</dbReference>
<dbReference type="PANTHER" id="PTHR33559:SF1">
    <property type="entry name" value="PROTEASOME ASSEMBLY CHAPERONE 4"/>
    <property type="match status" value="1"/>
</dbReference>
<dbReference type="KEGG" id="eus:EUTSA_v10012405mg"/>
<name>V4MHF4_EUTSA</name>
<evidence type="ECO:0008006" key="3">
    <source>
        <dbReference type="Google" id="ProtNLM"/>
    </source>
</evidence>
<proteinExistence type="predicted"/>
<protein>
    <recommendedName>
        <fullName evidence="3">Proteasome assembly chaperone 4</fullName>
    </recommendedName>
</protein>
<dbReference type="Pfam" id="PF16093">
    <property type="entry name" value="PAC4"/>
    <property type="match status" value="1"/>
</dbReference>
<keyword evidence="2" id="KW-1185">Reference proteome</keyword>
<reference evidence="1 2" key="1">
    <citation type="journal article" date="2013" name="Front. Plant Sci.">
        <title>The Reference Genome of the Halophytic Plant Eutrema salsugineum.</title>
        <authorList>
            <person name="Yang R."/>
            <person name="Jarvis D.E."/>
            <person name="Chen H."/>
            <person name="Beilstein M.A."/>
            <person name="Grimwood J."/>
            <person name="Jenkins J."/>
            <person name="Shu S."/>
            <person name="Prochnik S."/>
            <person name="Xin M."/>
            <person name="Ma C."/>
            <person name="Schmutz J."/>
            <person name="Wing R.A."/>
            <person name="Mitchell-Olds T."/>
            <person name="Schumaker K.S."/>
            <person name="Wang X."/>
        </authorList>
    </citation>
    <scope>NUCLEOTIDE SEQUENCE [LARGE SCALE GENOMIC DNA]</scope>
</reference>
<dbReference type="InterPro" id="IPR032157">
    <property type="entry name" value="PAC4"/>
</dbReference>
<dbReference type="Gramene" id="ESQ30756">
    <property type="protein sequence ID" value="ESQ30756"/>
    <property type="gene ID" value="EUTSA_v10012405mg"/>
</dbReference>
<dbReference type="EMBL" id="KI517809">
    <property type="protein sequence ID" value="ESQ30756.1"/>
    <property type="molecule type" value="Genomic_DNA"/>
</dbReference>
<dbReference type="PANTHER" id="PTHR33559">
    <property type="entry name" value="PROTEASOME ASSEMBLY CHAPERONE 4"/>
    <property type="match status" value="1"/>
</dbReference>
<dbReference type="Proteomes" id="UP000030689">
    <property type="component" value="Unassembled WGS sequence"/>
</dbReference>